<feature type="compositionally biased region" description="Polar residues" evidence="1">
    <location>
        <begin position="28"/>
        <end position="48"/>
    </location>
</feature>
<dbReference type="AlphaFoldDB" id="A0A5J9WUC0"/>
<evidence type="ECO:0000313" key="2">
    <source>
        <dbReference type="EMBL" id="TVU51487.1"/>
    </source>
</evidence>
<feature type="compositionally biased region" description="Basic and acidic residues" evidence="1">
    <location>
        <begin position="1"/>
        <end position="11"/>
    </location>
</feature>
<sequence>MEDSEGAHDFDGSELDTETPTLHDKFATQLSLSSSNGELMNVKGSVTSPEPDKEDPSDILHLPLQSLKLDANKKEVIKWRLEKNGFPLVLSDSELYADSSFDSSVSEQSSVTSSPSMSFTVNSDTRSGDFDRADIWVSSLNLDEEDSALLPDKEQILDIFSSNFPSPSFGAMRSLQLSPSNYSPRISQWEETSDAEDPIFWPFERTSYDSTEFDKFLSVSPRQNNLGIRCAEVRKLNPVLQRLQKNKLSSAIQSIEPHRSSINLGSKGTKVVQDKILMPGTVPTRPPHLTIGAPRKVTTPQLQADQPLCQQTKGGNIRKLEDKKSPIEEFIGLDEFDGHVGISSDLANYQFGLWLSPR</sequence>
<name>A0A5J9WUC0_9POAL</name>
<proteinExistence type="predicted"/>
<keyword evidence="3" id="KW-1185">Reference proteome</keyword>
<dbReference type="PANTHER" id="PTHR36707">
    <property type="entry name" value="T20M3.17 PROTEIN"/>
    <property type="match status" value="1"/>
</dbReference>
<organism evidence="2 3">
    <name type="scientific">Eragrostis curvula</name>
    <name type="common">weeping love grass</name>
    <dbReference type="NCBI Taxonomy" id="38414"/>
    <lineage>
        <taxon>Eukaryota</taxon>
        <taxon>Viridiplantae</taxon>
        <taxon>Streptophyta</taxon>
        <taxon>Embryophyta</taxon>
        <taxon>Tracheophyta</taxon>
        <taxon>Spermatophyta</taxon>
        <taxon>Magnoliopsida</taxon>
        <taxon>Liliopsida</taxon>
        <taxon>Poales</taxon>
        <taxon>Poaceae</taxon>
        <taxon>PACMAD clade</taxon>
        <taxon>Chloridoideae</taxon>
        <taxon>Eragrostideae</taxon>
        <taxon>Eragrostidinae</taxon>
        <taxon>Eragrostis</taxon>
    </lineage>
</organism>
<gene>
    <name evidence="2" type="ORF">EJB05_02919</name>
</gene>
<feature type="region of interest" description="Disordered" evidence="1">
    <location>
        <begin position="1"/>
        <end position="58"/>
    </location>
</feature>
<dbReference type="EMBL" id="RWGY01000002">
    <property type="protein sequence ID" value="TVU51487.1"/>
    <property type="molecule type" value="Genomic_DNA"/>
</dbReference>
<evidence type="ECO:0000256" key="1">
    <source>
        <dbReference type="SAM" id="MobiDB-lite"/>
    </source>
</evidence>
<dbReference type="Gramene" id="TVU51487">
    <property type="protein sequence ID" value="TVU51487"/>
    <property type="gene ID" value="EJB05_02919"/>
</dbReference>
<dbReference type="PANTHER" id="PTHR36707:SF1">
    <property type="entry name" value="T20M3.17 PROTEIN"/>
    <property type="match status" value="1"/>
</dbReference>
<accession>A0A5J9WUC0</accession>
<dbReference type="Proteomes" id="UP000324897">
    <property type="component" value="Chromosome 6"/>
</dbReference>
<reference evidence="2 3" key="1">
    <citation type="journal article" date="2019" name="Sci. Rep.">
        <title>A high-quality genome of Eragrostis curvula grass provides insights into Poaceae evolution and supports new strategies to enhance forage quality.</title>
        <authorList>
            <person name="Carballo J."/>
            <person name="Santos B.A.C.M."/>
            <person name="Zappacosta D."/>
            <person name="Garbus I."/>
            <person name="Selva J.P."/>
            <person name="Gallo C.A."/>
            <person name="Diaz A."/>
            <person name="Albertini E."/>
            <person name="Caccamo M."/>
            <person name="Echenique V."/>
        </authorList>
    </citation>
    <scope>NUCLEOTIDE SEQUENCE [LARGE SCALE GENOMIC DNA]</scope>
    <source>
        <strain evidence="3">cv. Victoria</strain>
        <tissue evidence="2">Leaf</tissue>
    </source>
</reference>
<comment type="caution">
    <text evidence="2">The sequence shown here is derived from an EMBL/GenBank/DDBJ whole genome shotgun (WGS) entry which is preliminary data.</text>
</comment>
<evidence type="ECO:0000313" key="3">
    <source>
        <dbReference type="Proteomes" id="UP000324897"/>
    </source>
</evidence>
<dbReference type="OrthoDB" id="773993at2759"/>
<protein>
    <submittedName>
        <fullName evidence="2">Uncharacterized protein</fullName>
    </submittedName>
</protein>